<organism evidence="1 2">
    <name type="scientific">Tetradesmus obliquus</name>
    <name type="common">Green alga</name>
    <name type="synonym">Acutodesmus obliquus</name>
    <dbReference type="NCBI Taxonomy" id="3088"/>
    <lineage>
        <taxon>Eukaryota</taxon>
        <taxon>Viridiplantae</taxon>
        <taxon>Chlorophyta</taxon>
        <taxon>core chlorophytes</taxon>
        <taxon>Chlorophyceae</taxon>
        <taxon>CS clade</taxon>
        <taxon>Sphaeropleales</taxon>
        <taxon>Scenedesmaceae</taxon>
        <taxon>Tetradesmus</taxon>
    </lineage>
</organism>
<dbReference type="InterPro" id="IPR012341">
    <property type="entry name" value="6hp_glycosidase-like_sf"/>
</dbReference>
<dbReference type="SMART" id="SM01149">
    <property type="entry name" value="DUF1237"/>
    <property type="match status" value="1"/>
</dbReference>
<protein>
    <submittedName>
        <fullName evidence="1">Uncharacterized protein</fullName>
    </submittedName>
</protein>
<reference evidence="1 2" key="1">
    <citation type="submission" date="2016-10" db="EMBL/GenBank/DDBJ databases">
        <authorList>
            <person name="Cai Z."/>
        </authorList>
    </citation>
    <scope>NUCLEOTIDE SEQUENCE [LARGE SCALE GENOMIC DNA]</scope>
</reference>
<gene>
    <name evidence="1" type="ORF">BQ4739_LOCUS6803</name>
</gene>
<sequence length="670" mass="72495">MAIIGSTVAARQQQQQQRVAAACNSSVSGSSLLSSADAGGRAAAGVSCMFSGLQYQSVGAGSVAALVVASAAAAAAAVAGAAVAVAVPANVVQCQSLVPWSSSSSDSKTQSKAVCSADPAVPFAVQHTGSKLAAVQSGALAVCFVTLMLTVMPHEGRSFEPDAVHLYSLTVMAQLQFNSTAPAAAGSSAAPVEIWARGWQVRDRSEAYTKRLMELLSQTELDELTALCGRCLWHSMATSVSVHGVPGSHVFVATGDIDDQWVRDSAVQLAVYLPRMGTHPMLRQVIEGAIRTQAYYILSDPYANAFYRHWKPAAKLKQSQRVRGKGGWTAERKYELDSGAYFLNLLHNYAHTPGLFEPERLLSEPVLHDAALMMLKIWQTEQHHEAQSPYRFVELSNGGLGAPVAYTGMVWSAFRPSDDAAVYGYNIPGNMYAAGALSRLLALNKRLWKCPEVKVRASQLLADIRQGIRAHGIVAAADGTRVYAYEVDGRGNALLDFDDPNLPSLLAMPLLGFDGYNTEVYANTRRRILGSSNPYHYSGSAFSGLGSPHTPSQYVWPLALMVQGLTSSDPNEQAALLRVLLRMQCGNGLMHESVHVSAPRRCTRPHFEWANALLVVAVEQLLGFDCDLAAQQVHLKELSMREWRRSRVAQGALNPLMFERMEAKVQHERR</sequence>
<dbReference type="PANTHER" id="PTHR31047:SF0">
    <property type="entry name" value="MEIOTICALLY UP-REGULATED GENE 157 PROTEIN"/>
    <property type="match status" value="1"/>
</dbReference>
<dbReference type="InterPro" id="IPR008928">
    <property type="entry name" value="6-hairpin_glycosidase_sf"/>
</dbReference>
<proteinExistence type="predicted"/>
<dbReference type="PANTHER" id="PTHR31047">
    <property type="entry name" value="MEIOTICALLY UP-REGULATED GENE 157 PROTEIN"/>
    <property type="match status" value="1"/>
</dbReference>
<dbReference type="Gene3D" id="1.50.10.10">
    <property type="match status" value="1"/>
</dbReference>
<dbReference type="AlphaFoldDB" id="A0A383VLH3"/>
<dbReference type="Proteomes" id="UP000256970">
    <property type="component" value="Unassembled WGS sequence"/>
</dbReference>
<evidence type="ECO:0000313" key="1">
    <source>
        <dbReference type="EMBL" id="SZX66387.1"/>
    </source>
</evidence>
<dbReference type="SUPFAM" id="SSF48208">
    <property type="entry name" value="Six-hairpin glycosidases"/>
    <property type="match status" value="1"/>
</dbReference>
<accession>A0A383VLH3</accession>
<dbReference type="GO" id="GO:0005975">
    <property type="term" value="P:carbohydrate metabolic process"/>
    <property type="evidence" value="ECO:0007669"/>
    <property type="project" value="InterPro"/>
</dbReference>
<dbReference type="InterPro" id="IPR008313">
    <property type="entry name" value="GH125"/>
</dbReference>
<name>A0A383VLH3_TETOB</name>
<dbReference type="STRING" id="3088.A0A383VLH3"/>
<keyword evidence="2" id="KW-1185">Reference proteome</keyword>
<dbReference type="Pfam" id="PF06824">
    <property type="entry name" value="Glyco_hydro_125"/>
    <property type="match status" value="1"/>
</dbReference>
<evidence type="ECO:0000313" key="2">
    <source>
        <dbReference type="Proteomes" id="UP000256970"/>
    </source>
</evidence>
<dbReference type="EMBL" id="FNXT01000700">
    <property type="protein sequence ID" value="SZX66387.1"/>
    <property type="molecule type" value="Genomic_DNA"/>
</dbReference>